<keyword evidence="9" id="KW-0968">Cytoplasmic vesicle</keyword>
<evidence type="ECO:0000313" key="12">
    <source>
        <dbReference type="Proteomes" id="UP001221898"/>
    </source>
</evidence>
<keyword evidence="8" id="KW-0027">Amidation</keyword>
<dbReference type="GO" id="GO:0031410">
    <property type="term" value="C:cytoplasmic vesicle"/>
    <property type="evidence" value="ECO:0007669"/>
    <property type="project" value="UniProtKB-SubCell"/>
</dbReference>
<dbReference type="EMBL" id="JAINUG010000064">
    <property type="protein sequence ID" value="KAJ8402351.1"/>
    <property type="molecule type" value="Genomic_DNA"/>
</dbReference>
<protein>
    <recommendedName>
        <fullName evidence="4">Gastrin-releasing peptide</fullName>
    </recommendedName>
</protein>
<evidence type="ECO:0000256" key="10">
    <source>
        <dbReference type="SAM" id="MobiDB-lite"/>
    </source>
</evidence>
<feature type="region of interest" description="Disordered" evidence="10">
    <location>
        <begin position="38"/>
        <end position="69"/>
    </location>
</feature>
<proteinExistence type="inferred from homology"/>
<organism evidence="11 12">
    <name type="scientific">Aldrovandia affinis</name>
    <dbReference type="NCBI Taxonomy" id="143900"/>
    <lineage>
        <taxon>Eukaryota</taxon>
        <taxon>Metazoa</taxon>
        <taxon>Chordata</taxon>
        <taxon>Craniata</taxon>
        <taxon>Vertebrata</taxon>
        <taxon>Euteleostomi</taxon>
        <taxon>Actinopterygii</taxon>
        <taxon>Neopterygii</taxon>
        <taxon>Teleostei</taxon>
        <taxon>Notacanthiformes</taxon>
        <taxon>Halosauridae</taxon>
        <taxon>Aldrovandia</taxon>
    </lineage>
</organism>
<dbReference type="PANTHER" id="PTHR16866">
    <property type="entry name" value="GASTRIN-RELEASING PEPTIDE"/>
    <property type="match status" value="1"/>
</dbReference>
<evidence type="ECO:0000256" key="9">
    <source>
        <dbReference type="ARBA" id="ARBA00023329"/>
    </source>
</evidence>
<keyword evidence="5" id="KW-0964">Secreted</keyword>
<evidence type="ECO:0000256" key="1">
    <source>
        <dbReference type="ARBA" id="ARBA00004263"/>
    </source>
</evidence>
<reference evidence="11" key="1">
    <citation type="journal article" date="2023" name="Science">
        <title>Genome structures resolve the early diversification of teleost fishes.</title>
        <authorList>
            <person name="Parey E."/>
            <person name="Louis A."/>
            <person name="Montfort J."/>
            <person name="Bouchez O."/>
            <person name="Roques C."/>
            <person name="Iampietro C."/>
            <person name="Lluch J."/>
            <person name="Castinel A."/>
            <person name="Donnadieu C."/>
            <person name="Desvignes T."/>
            <person name="Floi Bucao C."/>
            <person name="Jouanno E."/>
            <person name="Wen M."/>
            <person name="Mejri S."/>
            <person name="Dirks R."/>
            <person name="Jansen H."/>
            <person name="Henkel C."/>
            <person name="Chen W.J."/>
            <person name="Zahm M."/>
            <person name="Cabau C."/>
            <person name="Klopp C."/>
            <person name="Thompson A.W."/>
            <person name="Robinson-Rechavi M."/>
            <person name="Braasch I."/>
            <person name="Lecointre G."/>
            <person name="Bobe J."/>
            <person name="Postlethwait J.H."/>
            <person name="Berthelot C."/>
            <person name="Roest Crollius H."/>
            <person name="Guiguen Y."/>
        </authorList>
    </citation>
    <scope>NUCLEOTIDE SEQUENCE</scope>
    <source>
        <strain evidence="11">NC1722</strain>
    </source>
</reference>
<dbReference type="GO" id="GO:0007218">
    <property type="term" value="P:neuropeptide signaling pathway"/>
    <property type="evidence" value="ECO:0007669"/>
    <property type="project" value="InterPro"/>
</dbReference>
<comment type="subcellular location">
    <subcellularLocation>
        <location evidence="1">Cytoplasmic vesicle</location>
        <location evidence="1">Secretory vesicle lumen</location>
    </subcellularLocation>
    <subcellularLocation>
        <location evidence="2">Secreted</location>
    </subcellularLocation>
</comment>
<dbReference type="Pfam" id="PF02044">
    <property type="entry name" value="Bombesin"/>
    <property type="match status" value="1"/>
</dbReference>
<accession>A0AAD7SIZ7</accession>
<evidence type="ECO:0000256" key="3">
    <source>
        <dbReference type="ARBA" id="ARBA00010012"/>
    </source>
</evidence>
<dbReference type="InterPro" id="IPR000874">
    <property type="entry name" value="Bombesin"/>
</dbReference>
<comment type="caution">
    <text evidence="11">The sequence shown here is derived from an EMBL/GenBank/DDBJ whole genome shotgun (WGS) entry which is preliminary data.</text>
</comment>
<sequence>MVKGVHLASANNSFAPIAKLYPRGNHWAVGHLMGKKSTDDLFGPVESKKINDQSLPSPEEGRRLDGYLQPPQLVGGLMGALAGLERQNEAAPHKEMVLDRKREWEMRERDRSMIEVSAQHKLS</sequence>
<dbReference type="GO" id="GO:0005615">
    <property type="term" value="C:extracellular space"/>
    <property type="evidence" value="ECO:0007669"/>
    <property type="project" value="TreeGrafter"/>
</dbReference>
<dbReference type="GO" id="GO:0005184">
    <property type="term" value="F:neuropeptide hormone activity"/>
    <property type="evidence" value="ECO:0007669"/>
    <property type="project" value="TreeGrafter"/>
</dbReference>
<keyword evidence="12" id="KW-1185">Reference proteome</keyword>
<evidence type="ECO:0000256" key="5">
    <source>
        <dbReference type="ARBA" id="ARBA00022525"/>
    </source>
</evidence>
<name>A0AAD7SIZ7_9TELE</name>
<evidence type="ECO:0000256" key="2">
    <source>
        <dbReference type="ARBA" id="ARBA00004613"/>
    </source>
</evidence>
<evidence type="ECO:0000256" key="8">
    <source>
        <dbReference type="ARBA" id="ARBA00022815"/>
    </source>
</evidence>
<evidence type="ECO:0000256" key="4">
    <source>
        <dbReference type="ARBA" id="ARBA00016270"/>
    </source>
</evidence>
<dbReference type="PANTHER" id="PTHR16866:SF2">
    <property type="entry name" value="GASTRIN-RELEASING PEPTIDE"/>
    <property type="match status" value="1"/>
</dbReference>
<dbReference type="AlphaFoldDB" id="A0AAD7SIZ7"/>
<dbReference type="Proteomes" id="UP001221898">
    <property type="component" value="Unassembled WGS sequence"/>
</dbReference>
<dbReference type="PROSITE" id="PS00257">
    <property type="entry name" value="BOMBESIN"/>
    <property type="match status" value="1"/>
</dbReference>
<evidence type="ECO:0000256" key="6">
    <source>
        <dbReference type="ARBA" id="ARBA00022685"/>
    </source>
</evidence>
<evidence type="ECO:0000256" key="7">
    <source>
        <dbReference type="ARBA" id="ARBA00022729"/>
    </source>
</evidence>
<keyword evidence="6" id="KW-0165">Cleavage on pair of basic residues</keyword>
<gene>
    <name evidence="11" type="ORF">AAFF_G00368400</name>
</gene>
<comment type="similarity">
    <text evidence="3">Belongs to the bombesin/neuromedin-B/ranatensin family.</text>
</comment>
<keyword evidence="7" id="KW-0732">Signal</keyword>
<evidence type="ECO:0000313" key="11">
    <source>
        <dbReference type="EMBL" id="KAJ8402351.1"/>
    </source>
</evidence>